<feature type="region of interest" description="Disordered" evidence="1">
    <location>
        <begin position="1"/>
        <end position="64"/>
    </location>
</feature>
<comment type="caution">
    <text evidence="2">The sequence shown here is derived from an EMBL/GenBank/DDBJ whole genome shotgun (WGS) entry which is preliminary data.</text>
</comment>
<keyword evidence="3" id="KW-1185">Reference proteome</keyword>
<accession>A0AA39XSF9</accession>
<feature type="region of interest" description="Disordered" evidence="1">
    <location>
        <begin position="130"/>
        <end position="288"/>
    </location>
</feature>
<dbReference type="EMBL" id="JAULSV010000007">
    <property type="protein sequence ID" value="KAK0638920.1"/>
    <property type="molecule type" value="Genomic_DNA"/>
</dbReference>
<feature type="compositionally biased region" description="Polar residues" evidence="1">
    <location>
        <begin position="44"/>
        <end position="55"/>
    </location>
</feature>
<evidence type="ECO:0000256" key="1">
    <source>
        <dbReference type="SAM" id="MobiDB-lite"/>
    </source>
</evidence>
<organism evidence="2 3">
    <name type="scientific">Cercophora newfieldiana</name>
    <dbReference type="NCBI Taxonomy" id="92897"/>
    <lineage>
        <taxon>Eukaryota</taxon>
        <taxon>Fungi</taxon>
        <taxon>Dikarya</taxon>
        <taxon>Ascomycota</taxon>
        <taxon>Pezizomycotina</taxon>
        <taxon>Sordariomycetes</taxon>
        <taxon>Sordariomycetidae</taxon>
        <taxon>Sordariales</taxon>
        <taxon>Lasiosphaeriaceae</taxon>
        <taxon>Cercophora</taxon>
    </lineage>
</organism>
<dbReference type="Proteomes" id="UP001174936">
    <property type="component" value="Unassembled WGS sequence"/>
</dbReference>
<name>A0AA39XSF9_9PEZI</name>
<feature type="compositionally biased region" description="Polar residues" evidence="1">
    <location>
        <begin position="16"/>
        <end position="25"/>
    </location>
</feature>
<dbReference type="AlphaFoldDB" id="A0AA39XSF9"/>
<evidence type="ECO:0000313" key="3">
    <source>
        <dbReference type="Proteomes" id="UP001174936"/>
    </source>
</evidence>
<protein>
    <submittedName>
        <fullName evidence="2">Uncharacterized protein</fullName>
    </submittedName>
</protein>
<reference evidence="2" key="1">
    <citation type="submission" date="2023-06" db="EMBL/GenBank/DDBJ databases">
        <title>Genome-scale phylogeny and comparative genomics of the fungal order Sordariales.</title>
        <authorList>
            <consortium name="Lawrence Berkeley National Laboratory"/>
            <person name="Hensen N."/>
            <person name="Bonometti L."/>
            <person name="Westerberg I."/>
            <person name="Brannstrom I.O."/>
            <person name="Guillou S."/>
            <person name="Cros-Aarteil S."/>
            <person name="Calhoun S."/>
            <person name="Haridas S."/>
            <person name="Kuo A."/>
            <person name="Mondo S."/>
            <person name="Pangilinan J."/>
            <person name="Riley R."/>
            <person name="Labutti K."/>
            <person name="Andreopoulos B."/>
            <person name="Lipzen A."/>
            <person name="Chen C."/>
            <person name="Yanf M."/>
            <person name="Daum C."/>
            <person name="Ng V."/>
            <person name="Clum A."/>
            <person name="Steindorff A."/>
            <person name="Ohm R."/>
            <person name="Martin F."/>
            <person name="Silar P."/>
            <person name="Natvig D."/>
            <person name="Lalanne C."/>
            <person name="Gautier V."/>
            <person name="Ament-Velasquez S.L."/>
            <person name="Kruys A."/>
            <person name="Hutchinson M.I."/>
            <person name="Powell A.J."/>
            <person name="Barry K."/>
            <person name="Miller A.N."/>
            <person name="Grigoriev I.V."/>
            <person name="Debuchy R."/>
            <person name="Gladieux P."/>
            <person name="Thoren M.H."/>
            <person name="Johannesson H."/>
        </authorList>
    </citation>
    <scope>NUCLEOTIDE SEQUENCE</scope>
    <source>
        <strain evidence="2">SMH2532-1</strain>
    </source>
</reference>
<gene>
    <name evidence="2" type="ORF">B0T16DRAFT_462643</name>
</gene>
<proteinExistence type="predicted"/>
<evidence type="ECO:0000313" key="2">
    <source>
        <dbReference type="EMBL" id="KAK0638920.1"/>
    </source>
</evidence>
<sequence>MEIDIPESGRRRGGLHSTQTDQAPTLQILPPHTTISPPLGGDNAQLNTRGSCTTPQGGGAPGQLWDQIEKKYWDSLRMWRENEDQQLAQSYEAQFAELDEEITQIVDRIADIRDEKRKLEQELEANRAELAQARANTDELRREWCTTSREAQPKPTHGEEPSHPDAQPSTETDAPNRPPPPELRPLLEAPSSHGQQDHERASETALATADPSSFATRPESRHDSGADSGTTVIVPPSKKTSHPILDEPLCRGFTPINHTRADNAKAVGEGEDQPVAKDDPPKASARKSLLKAAKKQPLVGHPQTQLSVSWVVDRPASYGPCHGTR</sequence>